<keyword evidence="2" id="KW-1185">Reference proteome</keyword>
<proteinExistence type="predicted"/>
<reference evidence="1 2" key="1">
    <citation type="submission" date="2015-01" db="EMBL/GenBank/DDBJ databases">
        <title>Evolution of Trichinella species and genotypes.</title>
        <authorList>
            <person name="Korhonen P.K."/>
            <person name="Edoardo P."/>
            <person name="Giuseppe L.R."/>
            <person name="Gasser R.B."/>
        </authorList>
    </citation>
    <scope>NUCLEOTIDE SEQUENCE [LARGE SCALE GENOMIC DNA]</scope>
    <source>
        <strain evidence="1">ISS417</strain>
    </source>
</reference>
<accession>A0A0V0U9Y6</accession>
<organism evidence="1 2">
    <name type="scientific">Trichinella murrelli</name>
    <dbReference type="NCBI Taxonomy" id="144512"/>
    <lineage>
        <taxon>Eukaryota</taxon>
        <taxon>Metazoa</taxon>
        <taxon>Ecdysozoa</taxon>
        <taxon>Nematoda</taxon>
        <taxon>Enoplea</taxon>
        <taxon>Dorylaimia</taxon>
        <taxon>Trichinellida</taxon>
        <taxon>Trichinellidae</taxon>
        <taxon>Trichinella</taxon>
    </lineage>
</organism>
<name>A0A0V0U9Y6_9BILA</name>
<dbReference type="Proteomes" id="UP000055048">
    <property type="component" value="Unassembled WGS sequence"/>
</dbReference>
<comment type="caution">
    <text evidence="1">The sequence shown here is derived from an EMBL/GenBank/DDBJ whole genome shotgun (WGS) entry which is preliminary data.</text>
</comment>
<protein>
    <submittedName>
        <fullName evidence="1">Uncharacterized protein</fullName>
    </submittedName>
</protein>
<evidence type="ECO:0000313" key="2">
    <source>
        <dbReference type="Proteomes" id="UP000055048"/>
    </source>
</evidence>
<gene>
    <name evidence="1" type="ORF">T05_9592</name>
</gene>
<sequence>MVQPIQNVISFTKRRQHGDKANKLRRGKTELHANSYSDETLPLKINFMKSDGIRKAYVIKNYYQPKIFSIRQNARKQFNIYAHLCTILIQHVVIKFKQSYRNLKLNYYHYKNSTKWKLKILVYQLFTTEKYYSFLLAVILLKLKSDGYFVKNQNSCQ</sequence>
<dbReference type="EMBL" id="JYDJ01000035">
    <property type="protein sequence ID" value="KRX48017.1"/>
    <property type="molecule type" value="Genomic_DNA"/>
</dbReference>
<dbReference type="AlphaFoldDB" id="A0A0V0U9Y6"/>
<evidence type="ECO:0000313" key="1">
    <source>
        <dbReference type="EMBL" id="KRX48017.1"/>
    </source>
</evidence>